<sequence>MKNRFYLTSAHGYLGTNVVWHRHEGCGYHTDLDQAHVYTLKQAQEYWADSHGDCLPISADHVDALAVWKVDCQYIPKESQIIDGVYGYVAYEKKKWDGNDVYWMNRYSYPTTDFSQASTLDEVEAQAFLNSDKNFIIIPRYIAEKVKRRTFDYRQINKRKMVFGAGLKTPEIVKKLQRKKSEPKHRFNCPCCGRITWQDNPYDYEGCRNLNCDEWSVHA</sequence>
<accession>R9B7Q7</accession>
<keyword evidence="2" id="KW-1185">Reference proteome</keyword>
<dbReference type="eggNOG" id="ENOG50349SN">
    <property type="taxonomic scope" value="Bacteria"/>
</dbReference>
<dbReference type="PATRIC" id="fig|1120927.3.peg.789"/>
<evidence type="ECO:0000313" key="1">
    <source>
        <dbReference type="EMBL" id="EOR10467.1"/>
    </source>
</evidence>
<organism evidence="1 2">
    <name type="scientific">Acinetobacter tandoii DSM 14970 = CIP 107469</name>
    <dbReference type="NCBI Taxonomy" id="1120927"/>
    <lineage>
        <taxon>Bacteria</taxon>
        <taxon>Pseudomonadati</taxon>
        <taxon>Pseudomonadota</taxon>
        <taxon>Gammaproteobacteria</taxon>
        <taxon>Moraxellales</taxon>
        <taxon>Moraxellaceae</taxon>
        <taxon>Acinetobacter</taxon>
    </lineage>
</organism>
<dbReference type="OrthoDB" id="9020461at2"/>
<comment type="caution">
    <text evidence="1">The sequence shown here is derived from an EMBL/GenBank/DDBJ whole genome shotgun (WGS) entry which is preliminary data.</text>
</comment>
<protein>
    <submittedName>
        <fullName evidence="1">Uncharacterized protein</fullName>
    </submittedName>
</protein>
<gene>
    <name evidence="1" type="ORF">I593_00821</name>
</gene>
<dbReference type="RefSeq" id="WP_016165959.1">
    <property type="nucleotide sequence ID" value="NZ_KE007360.1"/>
</dbReference>
<reference evidence="1 2" key="1">
    <citation type="submission" date="2013-03" db="EMBL/GenBank/DDBJ databases">
        <title>The Genome Sequence of Acinetobacter tandoii CIP 107469.</title>
        <authorList>
            <consortium name="The Broad Institute Genome Sequencing Platform"/>
            <consortium name="The Broad Institute Genome Sequencing Center for Infectious Disease"/>
            <person name="Cerqueira G."/>
            <person name="Feldgarden M."/>
            <person name="Courvalin P."/>
            <person name="Perichon B."/>
            <person name="Grillot-Courvalin C."/>
            <person name="Clermont D."/>
            <person name="Rocha E."/>
            <person name="Yoon E.-J."/>
            <person name="Nemec A."/>
            <person name="Walker B."/>
            <person name="Young S.K."/>
            <person name="Zeng Q."/>
            <person name="Gargeya S."/>
            <person name="Fitzgerald M."/>
            <person name="Haas B."/>
            <person name="Abouelleil A."/>
            <person name="Alvarado L."/>
            <person name="Arachchi H.M."/>
            <person name="Berlin A.M."/>
            <person name="Chapman S.B."/>
            <person name="Dewar J."/>
            <person name="Goldberg J."/>
            <person name="Griggs A."/>
            <person name="Gujja S."/>
            <person name="Hansen M."/>
            <person name="Howarth C."/>
            <person name="Imamovic A."/>
            <person name="Larimer J."/>
            <person name="McCowan C."/>
            <person name="Murphy C."/>
            <person name="Neiman D."/>
            <person name="Pearson M."/>
            <person name="Priest M."/>
            <person name="Roberts A."/>
            <person name="Saif S."/>
            <person name="Shea T."/>
            <person name="Sisk P."/>
            <person name="Sykes S."/>
            <person name="Wortman J."/>
            <person name="Nusbaum C."/>
            <person name="Birren B."/>
        </authorList>
    </citation>
    <scope>NUCLEOTIDE SEQUENCE [LARGE SCALE GENOMIC DNA]</scope>
    <source>
        <strain evidence="1 2">CIP 107469</strain>
    </source>
</reference>
<dbReference type="EMBL" id="AQFM01000026">
    <property type="protein sequence ID" value="EOR10467.1"/>
    <property type="molecule type" value="Genomic_DNA"/>
</dbReference>
<proteinExistence type="predicted"/>
<evidence type="ECO:0000313" key="2">
    <source>
        <dbReference type="Proteomes" id="UP000016201"/>
    </source>
</evidence>
<name>R9B7Q7_9GAMM</name>
<dbReference type="Proteomes" id="UP000016201">
    <property type="component" value="Unassembled WGS sequence"/>
</dbReference>
<dbReference type="AlphaFoldDB" id="R9B7Q7"/>